<accession>A0A1I3YEF8</accession>
<dbReference type="AlphaFoldDB" id="A0A1I3YEF8"/>
<feature type="domain" description="Pyrrolo-quinoline quinone repeat" evidence="4">
    <location>
        <begin position="716"/>
        <end position="790"/>
    </location>
</feature>
<comment type="cofactor">
    <cofactor evidence="1">
        <name>pyrroloquinoline quinone</name>
        <dbReference type="ChEBI" id="CHEBI:58442"/>
    </cofactor>
</comment>
<evidence type="ECO:0000313" key="7">
    <source>
        <dbReference type="Proteomes" id="UP000198755"/>
    </source>
</evidence>
<keyword evidence="7" id="KW-1185">Reference proteome</keyword>
<dbReference type="Pfam" id="PF13360">
    <property type="entry name" value="PQQ_2"/>
    <property type="match status" value="2"/>
</dbReference>
<evidence type="ECO:0000256" key="1">
    <source>
        <dbReference type="ARBA" id="ARBA00001931"/>
    </source>
</evidence>
<dbReference type="InterPro" id="IPR002372">
    <property type="entry name" value="PQQ_rpt_dom"/>
</dbReference>
<dbReference type="InterPro" id="IPR013783">
    <property type="entry name" value="Ig-like_fold"/>
</dbReference>
<evidence type="ECO:0000259" key="4">
    <source>
        <dbReference type="Pfam" id="PF13360"/>
    </source>
</evidence>
<dbReference type="STRING" id="1612308.SAMN05444581_105224"/>
<dbReference type="InterPro" id="IPR024361">
    <property type="entry name" value="BACON"/>
</dbReference>
<reference evidence="6 7" key="1">
    <citation type="submission" date="2016-10" db="EMBL/GenBank/DDBJ databases">
        <authorList>
            <person name="de Groot N.N."/>
        </authorList>
    </citation>
    <scope>NUCLEOTIDE SEQUENCE [LARGE SCALE GENOMIC DNA]</scope>
    <source>
        <strain evidence="6 7">NE2</strain>
    </source>
</reference>
<evidence type="ECO:0000313" key="6">
    <source>
        <dbReference type="EMBL" id="SFK30337.1"/>
    </source>
</evidence>
<dbReference type="InterPro" id="IPR018391">
    <property type="entry name" value="PQQ_b-propeller_rpt"/>
</dbReference>
<dbReference type="GO" id="GO:0016491">
    <property type="term" value="F:oxidoreductase activity"/>
    <property type="evidence" value="ECO:0007669"/>
    <property type="project" value="UniProtKB-KW"/>
</dbReference>
<organism evidence="6 7">
    <name type="scientific">Methylocapsa palsarum</name>
    <dbReference type="NCBI Taxonomy" id="1612308"/>
    <lineage>
        <taxon>Bacteria</taxon>
        <taxon>Pseudomonadati</taxon>
        <taxon>Pseudomonadota</taxon>
        <taxon>Alphaproteobacteria</taxon>
        <taxon>Hyphomicrobiales</taxon>
        <taxon>Beijerinckiaceae</taxon>
        <taxon>Methylocapsa</taxon>
    </lineage>
</organism>
<dbReference type="SUPFAM" id="SSF50998">
    <property type="entry name" value="Quinoprotein alcohol dehydrogenase-like"/>
    <property type="match status" value="1"/>
</dbReference>
<dbReference type="SMART" id="SM00564">
    <property type="entry name" value="PQQ"/>
    <property type="match status" value="2"/>
</dbReference>
<dbReference type="Gene3D" id="2.40.128.630">
    <property type="match status" value="1"/>
</dbReference>
<evidence type="ECO:0000256" key="2">
    <source>
        <dbReference type="ARBA" id="ARBA00008156"/>
    </source>
</evidence>
<dbReference type="InterPro" id="IPR011047">
    <property type="entry name" value="Quinoprotein_ADH-like_sf"/>
</dbReference>
<name>A0A1I3YEF8_9HYPH</name>
<keyword evidence="3" id="KW-0560">Oxidoreductase</keyword>
<dbReference type="Gene3D" id="2.140.10.10">
    <property type="entry name" value="Quinoprotein alcohol dehydrogenase-like superfamily"/>
    <property type="match status" value="1"/>
</dbReference>
<evidence type="ECO:0000259" key="5">
    <source>
        <dbReference type="Pfam" id="PF19190"/>
    </source>
</evidence>
<feature type="domain" description="Pyrrolo-quinoline quinone repeat" evidence="4">
    <location>
        <begin position="325"/>
        <end position="491"/>
    </location>
</feature>
<feature type="domain" description="BACON" evidence="5">
    <location>
        <begin position="198"/>
        <end position="292"/>
    </location>
</feature>
<sequence length="951" mass="95366">MKWSWLSTKRPVTGSGSFILLIAATLINIAVSPVHAAGTILIGAQQTALSIDSNTSGTAEAFMVTASVSGTVVSLTVYVDAISKSKNIVVGLYADKNGTPGNLLTQGTLSSPVASTWNTIPVANASVTAGVTYWIAILGPSGSGTLAFRDSGENGRRSESSSQRNLTTLPLTWSTGNVWSSSPASAYGSSAAASQPVLSVSPSGLIFTAVAGGSDPLPTSLTINNTGIGALTFSATSDSAWLSISPGSGSAPPSATTLVSAKVGALAAGSYSGNITIAAAGAQGSPVTVPVTFSVNSSTPPPAGSDWLTYGHDPQRSGNAAGETLITPASVKNLALQWSAVVDGKVTAQPVFVSAARVVGAMHDLIVVATAGNSIYALDASNGAQLWRMNFGAPSNPGSIPGGFGINGTPVIDRVAGRIYAVTDNGALRTLSLADGTTASPAVQVITDNVATNRVWGGLNLVGSNLYIVTASDGPDTQPWWGRVIQVDVSKSTASVPPVIANIFKVVPSIQVPNGGGGIWGYGGVSVDPSTGRVFAATSAVDLTEGYTPYAARMLSLSSSLALNGSFEPPHPSPCPGDPGPCDMDFGATPIIYQPPGCPTLAAAVNKDGHVHLLTADDLSTRNSETLAHAAPLQTLALNDAFDGPGKGGITGVPAYWPSGNMLFVTDGGPGITDSAGHHINAGVVGLTISSPPSCNLQAAWSVDGTNVLTADNQPPSPPTVANGVVFVGSGLNGSIHAYDATSGSEIWNSGSAIAGGATFVAPMVANGVLYTASWNGFGASDGGTVRAFAQGSTSPPPPPPNVLMGDQQVESQLDDNSLGTAEAFQTTAIASGTVGSLSIYLDASSTATKLVAGLYADSAGHPGALIAQGSATALKAATWNAVSIPGAIVSAGQPYWIAIMGTNSGLLRFRDGSSGCKSESSAQTGLTALPSSWSSGAVYTSCPLSAYGTK</sequence>
<dbReference type="PANTHER" id="PTHR32303">
    <property type="entry name" value="QUINOPROTEIN ALCOHOL DEHYDROGENASE (CYTOCHROME C)"/>
    <property type="match status" value="1"/>
</dbReference>
<dbReference type="RefSeq" id="WP_091680805.1">
    <property type="nucleotide sequence ID" value="NZ_FOSN01000005.1"/>
</dbReference>
<protein>
    <submittedName>
        <fullName evidence="6">PQQ-like domain-containing protein</fullName>
    </submittedName>
</protein>
<dbReference type="Gene3D" id="2.60.40.10">
    <property type="entry name" value="Immunoglobulins"/>
    <property type="match status" value="1"/>
</dbReference>
<gene>
    <name evidence="6" type="ORF">SAMN05444581_105224</name>
</gene>
<comment type="similarity">
    <text evidence="2">Belongs to the bacterial PQQ dehydrogenase family.</text>
</comment>
<dbReference type="Pfam" id="PF19190">
    <property type="entry name" value="BACON_2"/>
    <property type="match status" value="1"/>
</dbReference>
<evidence type="ECO:0000256" key="3">
    <source>
        <dbReference type="ARBA" id="ARBA00023002"/>
    </source>
</evidence>
<dbReference type="Proteomes" id="UP000198755">
    <property type="component" value="Unassembled WGS sequence"/>
</dbReference>
<proteinExistence type="inferred from homology"/>
<dbReference type="EMBL" id="FOSN01000005">
    <property type="protein sequence ID" value="SFK30337.1"/>
    <property type="molecule type" value="Genomic_DNA"/>
</dbReference>
<dbReference type="OrthoDB" id="5290752at2"/>
<dbReference type="PANTHER" id="PTHR32303:SF10">
    <property type="entry name" value="OUTER MEMBRANE PROTEIN ASSEMBLY FACTOR BAMB"/>
    <property type="match status" value="1"/>
</dbReference>